<dbReference type="AlphaFoldDB" id="A0A8H4XHL3"/>
<keyword evidence="1" id="KW-0732">Signal</keyword>
<dbReference type="OrthoDB" id="3436787at2759"/>
<keyword evidence="3" id="KW-1185">Reference proteome</keyword>
<feature type="chain" id="PRO_5034214065" evidence="1">
    <location>
        <begin position="22"/>
        <end position="224"/>
    </location>
</feature>
<dbReference type="Proteomes" id="UP000635477">
    <property type="component" value="Unassembled WGS sequence"/>
</dbReference>
<gene>
    <name evidence="2" type="ORF">FZEAL_8683</name>
</gene>
<feature type="signal peptide" evidence="1">
    <location>
        <begin position="1"/>
        <end position="21"/>
    </location>
</feature>
<organism evidence="2 3">
    <name type="scientific">Fusarium zealandicum</name>
    <dbReference type="NCBI Taxonomy" id="1053134"/>
    <lineage>
        <taxon>Eukaryota</taxon>
        <taxon>Fungi</taxon>
        <taxon>Dikarya</taxon>
        <taxon>Ascomycota</taxon>
        <taxon>Pezizomycotina</taxon>
        <taxon>Sordariomycetes</taxon>
        <taxon>Hypocreomycetidae</taxon>
        <taxon>Hypocreales</taxon>
        <taxon>Nectriaceae</taxon>
        <taxon>Fusarium</taxon>
        <taxon>Fusarium staphyleae species complex</taxon>
    </lineage>
</organism>
<comment type="caution">
    <text evidence="2">The sequence shown here is derived from an EMBL/GenBank/DDBJ whole genome shotgun (WGS) entry which is preliminary data.</text>
</comment>
<sequence>MKHLHGLSLVCLAGLVTLSTATGVSFVTDLEIFTYLAPCASSAISYNVGMQTYSTLCGDSETALQKCICSTRFDELVASISSDITYGCGVSATDDLSNLKITFASPTDNIVEAYITDLPELGYLPPCAQSALSYAVIGAAYSKCPEPVELNAPCVCSKKAIVSAISETIKSSAKASCSNSEDVTSAQNFYNEFCAMNEGTTSFATPNSPPGDSWSCQNAPTNFY</sequence>
<dbReference type="EMBL" id="JABEYC010000758">
    <property type="protein sequence ID" value="KAF4974409.1"/>
    <property type="molecule type" value="Genomic_DNA"/>
</dbReference>
<protein>
    <submittedName>
        <fullName evidence="2">Uncharacterized protein</fullName>
    </submittedName>
</protein>
<evidence type="ECO:0000256" key="1">
    <source>
        <dbReference type="SAM" id="SignalP"/>
    </source>
</evidence>
<evidence type="ECO:0000313" key="3">
    <source>
        <dbReference type="Proteomes" id="UP000635477"/>
    </source>
</evidence>
<evidence type="ECO:0000313" key="2">
    <source>
        <dbReference type="EMBL" id="KAF4974409.1"/>
    </source>
</evidence>
<reference evidence="2" key="1">
    <citation type="journal article" date="2020" name="BMC Genomics">
        <title>Correction to: Identification and distribution of gene clusters required for synthesis of sphingolipid metabolism inhibitors in diverse species of the filamentous fungus Fusarium.</title>
        <authorList>
            <person name="Kim H.S."/>
            <person name="Lohmar J.M."/>
            <person name="Busman M."/>
            <person name="Brown D.W."/>
            <person name="Naumann T.A."/>
            <person name="Divon H.H."/>
            <person name="Lysoe E."/>
            <person name="Uhlig S."/>
            <person name="Proctor R.H."/>
        </authorList>
    </citation>
    <scope>NUCLEOTIDE SEQUENCE</scope>
    <source>
        <strain evidence="2">NRRL 22465</strain>
    </source>
</reference>
<proteinExistence type="predicted"/>
<reference evidence="2" key="2">
    <citation type="submission" date="2020-05" db="EMBL/GenBank/DDBJ databases">
        <authorList>
            <person name="Kim H.-S."/>
            <person name="Proctor R.H."/>
            <person name="Brown D.W."/>
        </authorList>
    </citation>
    <scope>NUCLEOTIDE SEQUENCE</scope>
    <source>
        <strain evidence="2">NRRL 22465</strain>
    </source>
</reference>
<accession>A0A8H4XHL3</accession>
<name>A0A8H4XHL3_9HYPO</name>